<keyword evidence="2" id="KW-0880">Kelch repeat</keyword>
<keyword evidence="3" id="KW-0677">Repeat</keyword>
<feature type="region of interest" description="Disordered" evidence="6">
    <location>
        <begin position="1265"/>
        <end position="1292"/>
    </location>
</feature>
<evidence type="ECO:0000259" key="7">
    <source>
        <dbReference type="Pfam" id="PF24981"/>
    </source>
</evidence>
<evidence type="ECO:0000256" key="2">
    <source>
        <dbReference type="ARBA" id="ARBA00022441"/>
    </source>
</evidence>
<evidence type="ECO:0000256" key="1">
    <source>
        <dbReference type="ARBA" id="ARBA00010061"/>
    </source>
</evidence>
<dbReference type="GO" id="GO:0008093">
    <property type="term" value="F:cytoskeletal anchor activity"/>
    <property type="evidence" value="ECO:0007669"/>
    <property type="project" value="InterPro"/>
</dbReference>
<gene>
    <name evidence="8" type="ORF">Cfor_08304</name>
</gene>
<keyword evidence="4 5" id="KW-0175">Coiled coil</keyword>
<dbReference type="GO" id="GO:0034452">
    <property type="term" value="F:dynactin binding"/>
    <property type="evidence" value="ECO:0007669"/>
    <property type="project" value="TreeGrafter"/>
</dbReference>
<dbReference type="InterPro" id="IPR006652">
    <property type="entry name" value="Kelch_1"/>
</dbReference>
<feature type="domain" description="Attractin/MKLN-like beta-propeller" evidence="7">
    <location>
        <begin position="118"/>
        <end position="368"/>
    </location>
</feature>
<protein>
    <recommendedName>
        <fullName evidence="7">Attractin/MKLN-like beta-propeller domain-containing protein</fullName>
    </recommendedName>
</protein>
<dbReference type="OrthoDB" id="10069295at2759"/>
<dbReference type="EMBL" id="BLKM01000898">
    <property type="protein sequence ID" value="GFG39351.1"/>
    <property type="molecule type" value="Genomic_DNA"/>
</dbReference>
<dbReference type="GO" id="GO:0072393">
    <property type="term" value="P:microtubule anchoring at microtubule organizing center"/>
    <property type="evidence" value="ECO:0007669"/>
    <property type="project" value="TreeGrafter"/>
</dbReference>
<feature type="coiled-coil region" evidence="5">
    <location>
        <begin position="1124"/>
        <end position="1257"/>
    </location>
</feature>
<evidence type="ECO:0000313" key="8">
    <source>
        <dbReference type="EMBL" id="GFG39351.1"/>
    </source>
</evidence>
<dbReference type="InterPro" id="IPR056737">
    <property type="entry name" value="Beta-prop_ATRN-MKLN-like"/>
</dbReference>
<dbReference type="InParanoid" id="A0A6L2Q382"/>
<dbReference type="Pfam" id="PF24981">
    <property type="entry name" value="Beta-prop_ATRN-LZTR1"/>
    <property type="match status" value="1"/>
</dbReference>
<accession>A0A6L2Q382</accession>
<reference evidence="9" key="1">
    <citation type="submission" date="2020-01" db="EMBL/GenBank/DDBJ databases">
        <title>Draft genome sequence of the Termite Coptotermes fromosanus.</title>
        <authorList>
            <person name="Itakura S."/>
            <person name="Yosikawa Y."/>
            <person name="Umezawa K."/>
        </authorList>
    </citation>
    <scope>NUCLEOTIDE SEQUENCE [LARGE SCALE GENOMIC DNA]</scope>
</reference>
<feature type="coiled-coil region" evidence="5">
    <location>
        <begin position="826"/>
        <end position="946"/>
    </location>
</feature>
<comment type="caution">
    <text evidence="8">The sequence shown here is derived from an EMBL/GenBank/DDBJ whole genome shotgun (WGS) entry which is preliminary data.</text>
</comment>
<dbReference type="Pfam" id="PF09730">
    <property type="entry name" value="BicD"/>
    <property type="match status" value="2"/>
</dbReference>
<evidence type="ECO:0000256" key="5">
    <source>
        <dbReference type="SAM" id="Coils"/>
    </source>
</evidence>
<name>A0A6L2Q382_COPFO</name>
<dbReference type="SUPFAM" id="SSF117281">
    <property type="entry name" value="Kelch motif"/>
    <property type="match status" value="1"/>
</dbReference>
<evidence type="ECO:0000313" key="9">
    <source>
        <dbReference type="Proteomes" id="UP000502823"/>
    </source>
</evidence>
<feature type="coiled-coil region" evidence="5">
    <location>
        <begin position="511"/>
        <end position="580"/>
    </location>
</feature>
<feature type="coiled-coil region" evidence="5">
    <location>
        <begin position="610"/>
        <end position="763"/>
    </location>
</feature>
<dbReference type="GO" id="GO:0005829">
    <property type="term" value="C:cytosol"/>
    <property type="evidence" value="ECO:0007669"/>
    <property type="project" value="TreeGrafter"/>
</dbReference>
<dbReference type="Gene3D" id="6.10.250.2470">
    <property type="match status" value="1"/>
</dbReference>
<comment type="similarity">
    <text evidence="1">Belongs to the BicD family.</text>
</comment>
<dbReference type="GO" id="GO:0070840">
    <property type="term" value="F:dynein complex binding"/>
    <property type="evidence" value="ECO:0007669"/>
    <property type="project" value="InterPro"/>
</dbReference>
<dbReference type="PANTHER" id="PTHR31233:SF6">
    <property type="entry name" value="PROTEIN BICAUDAL D"/>
    <property type="match status" value="1"/>
</dbReference>
<feature type="non-terminal residue" evidence="8">
    <location>
        <position position="1"/>
    </location>
</feature>
<evidence type="ECO:0000256" key="4">
    <source>
        <dbReference type="ARBA" id="ARBA00023054"/>
    </source>
</evidence>
<dbReference type="InterPro" id="IPR018477">
    <property type="entry name" value="BICD"/>
</dbReference>
<dbReference type="Gene3D" id="2.120.10.80">
    <property type="entry name" value="Kelch-type beta propeller"/>
    <property type="match status" value="2"/>
</dbReference>
<keyword evidence="9" id="KW-1185">Reference proteome</keyword>
<proteinExistence type="inferred from homology"/>
<dbReference type="FunCoup" id="A0A6L2Q382">
    <property type="interactions" value="1415"/>
</dbReference>
<dbReference type="GO" id="GO:0005794">
    <property type="term" value="C:Golgi apparatus"/>
    <property type="evidence" value="ECO:0007669"/>
    <property type="project" value="TreeGrafter"/>
</dbReference>
<organism evidence="8 9">
    <name type="scientific">Coptotermes formosanus</name>
    <name type="common">Formosan subterranean termite</name>
    <dbReference type="NCBI Taxonomy" id="36987"/>
    <lineage>
        <taxon>Eukaryota</taxon>
        <taxon>Metazoa</taxon>
        <taxon>Ecdysozoa</taxon>
        <taxon>Arthropoda</taxon>
        <taxon>Hexapoda</taxon>
        <taxon>Insecta</taxon>
        <taxon>Pterygota</taxon>
        <taxon>Neoptera</taxon>
        <taxon>Polyneoptera</taxon>
        <taxon>Dictyoptera</taxon>
        <taxon>Blattodea</taxon>
        <taxon>Blattoidea</taxon>
        <taxon>Termitoidae</taxon>
        <taxon>Rhinotermitidae</taxon>
        <taxon>Coptotermes</taxon>
    </lineage>
</organism>
<evidence type="ECO:0000256" key="6">
    <source>
        <dbReference type="SAM" id="MobiDB-lite"/>
    </source>
</evidence>
<dbReference type="InterPro" id="IPR015915">
    <property type="entry name" value="Kelch-typ_b-propeller"/>
</dbReference>
<dbReference type="Proteomes" id="UP000502823">
    <property type="component" value="Unassembled WGS sequence"/>
</dbReference>
<dbReference type="GO" id="GO:0070507">
    <property type="term" value="P:regulation of microtubule cytoskeleton organization"/>
    <property type="evidence" value="ECO:0007669"/>
    <property type="project" value="TreeGrafter"/>
</dbReference>
<evidence type="ECO:0000256" key="3">
    <source>
        <dbReference type="ARBA" id="ARBA00022737"/>
    </source>
</evidence>
<dbReference type="PANTHER" id="PTHR31233">
    <property type="entry name" value="BICAUDAL D FAMILY MEMBER"/>
    <property type="match status" value="1"/>
</dbReference>
<sequence>GLFSQYIEKQEYRPVWRPIQPADSEIQPGMRGGHQMCMDPYTEIIYLFGGWDGNQDLSDLWAYHVPTRKWTLITKDTEAEGGPSARSCHKVCLDPERRQIFTLGRYLDTQYRTPENLKSDFYVYDIENNKWTLITEDTGMMGGPQLIFDHQMSMDVAKRTIYVFGGRVLTPPAGPGCVGLVGSSEPIFSGLYSYHVPTNTWKKLCDDVDGPSTPGVAGLISRVGHTMLFHPGCRKLFIFGGQRSKEYLNDLFTIHVDTHEVNERSGAGKDHWIIPAAGFTQRATIDPDLNEIYVLSGLSKDKEKRDDNVQNSFWVYYIARNKWTCIYRNENTGEQYWSKMQHIEPCPRFAHQLVYDHVNKVHYLFGGNPGRACLPKLRLDDFWQLQLCRPTHAQLLQRCKLLIRKHRFEELAAKNQMNALHYLQTSLSEIIDHNDPEQTKEFQLLTSVLFREQEDRGKTLVEGSKDEDMDCHQQRSQLFDQLVSFFPDTMTQPTGSRNKIKTTNMASTGSCNLQEATLDELKREVERLSRELDQAVSEKIQSAHYGLVLLEEKDGLVLKCEELEGLYENSKHELEITQEALAKFQTTHKVTTKTGIEQEESLLSESAARETSLNSQILELENETRQLRQELERVVNERDRVLQENSDLDKYKEEKELERKNLRSELREIKFRETRLISDYSELEEENISLQKQVSVLKSSQVEFEGAKHEIRRLQEDVELLHQQVEELMKLKQIAEKQLEEALESLQAEREAKYALKKELDQRINSESMFNLSNLAFSIRGITDDQAMGSDGEDDLPVLKRIEADLKSSSNTDISSPDGKQVDLFSEIHLNELKKLEKQLEQAESEKLLLTQNLRESQAIVERSQGELQAFMARLVQLAAHVDSLQHLCQGADQEFEEHNENLGINKLSSAVSQYQQWFMLASREIEQLRADLQELEKGLNCSDATLLLRTEVTNLKNKVIKFPPSMRNLLDAEQRTLELQTDVRLLGELAGEAGSSLDTAQNDLLTISDELAQLYHHVCTVNGETPSRVLLDHEKHGGMTPNGYAMSKIELLRSRLKTDVSLKDLESLNDAAGMAKHVETILDQIKYLRTAVENTIELSKIKGVRGNISEGVFLSIFNIYAELAELQEQVIKLKSLLSTKREQIATLRTVLKSNKNTAEVALTNLKSKYENEKAIVSETMMKLRNELRLLKEDAATFSSLRAMFAARCEEYVTQVDELQRQLGAAEEEKKTLNQLLRLAVQQKLSLTQRLEELEVDREIRNARRHASNVGGRGAKTRFPQPGRSHSGRDYF</sequence>
<dbReference type="Pfam" id="PF01344">
    <property type="entry name" value="Kelch_1"/>
    <property type="match status" value="1"/>
</dbReference>